<evidence type="ECO:0000313" key="3">
    <source>
        <dbReference type="Proteomes" id="UP000800082"/>
    </source>
</evidence>
<accession>A0A6A5RXJ4</accession>
<dbReference type="AlphaFoldDB" id="A0A6A5RXJ4"/>
<evidence type="ECO:0000256" key="1">
    <source>
        <dbReference type="SAM" id="MobiDB-lite"/>
    </source>
</evidence>
<feature type="region of interest" description="Disordered" evidence="1">
    <location>
        <begin position="1"/>
        <end position="67"/>
    </location>
</feature>
<dbReference type="EMBL" id="ML978958">
    <property type="protein sequence ID" value="KAF1932562.1"/>
    <property type="molecule type" value="Genomic_DNA"/>
</dbReference>
<feature type="compositionally biased region" description="Polar residues" evidence="1">
    <location>
        <begin position="40"/>
        <end position="51"/>
    </location>
</feature>
<proteinExistence type="predicted"/>
<keyword evidence="3" id="KW-1185">Reference proteome</keyword>
<dbReference type="RefSeq" id="XP_033452810.1">
    <property type="nucleotide sequence ID" value="XM_033590969.1"/>
</dbReference>
<dbReference type="Proteomes" id="UP000800082">
    <property type="component" value="Unassembled WGS sequence"/>
</dbReference>
<sequence>MSAPQQGRQSPEPERQSDAQKGQQAQPNQQGGETQTQQQSDASKNNLSSNPEHVLAKHAEETTSKKV</sequence>
<protein>
    <submittedName>
        <fullName evidence="2">Uncharacterized protein</fullName>
    </submittedName>
</protein>
<feature type="compositionally biased region" description="Basic and acidic residues" evidence="1">
    <location>
        <begin position="54"/>
        <end position="67"/>
    </location>
</feature>
<gene>
    <name evidence="2" type="ORF">M421DRAFT_416187</name>
</gene>
<dbReference type="GeneID" id="54348637"/>
<feature type="compositionally biased region" description="Low complexity" evidence="1">
    <location>
        <begin position="20"/>
        <end position="39"/>
    </location>
</feature>
<evidence type="ECO:0000313" key="2">
    <source>
        <dbReference type="EMBL" id="KAF1932562.1"/>
    </source>
</evidence>
<organism evidence="2 3">
    <name type="scientific">Didymella exigua CBS 183.55</name>
    <dbReference type="NCBI Taxonomy" id="1150837"/>
    <lineage>
        <taxon>Eukaryota</taxon>
        <taxon>Fungi</taxon>
        <taxon>Dikarya</taxon>
        <taxon>Ascomycota</taxon>
        <taxon>Pezizomycotina</taxon>
        <taxon>Dothideomycetes</taxon>
        <taxon>Pleosporomycetidae</taxon>
        <taxon>Pleosporales</taxon>
        <taxon>Pleosporineae</taxon>
        <taxon>Didymellaceae</taxon>
        <taxon>Didymella</taxon>
    </lineage>
</organism>
<name>A0A6A5RXJ4_9PLEO</name>
<reference evidence="2" key="1">
    <citation type="journal article" date="2020" name="Stud. Mycol.">
        <title>101 Dothideomycetes genomes: a test case for predicting lifestyles and emergence of pathogens.</title>
        <authorList>
            <person name="Haridas S."/>
            <person name="Albert R."/>
            <person name="Binder M."/>
            <person name="Bloem J."/>
            <person name="Labutti K."/>
            <person name="Salamov A."/>
            <person name="Andreopoulos B."/>
            <person name="Baker S."/>
            <person name="Barry K."/>
            <person name="Bills G."/>
            <person name="Bluhm B."/>
            <person name="Cannon C."/>
            <person name="Castanera R."/>
            <person name="Culley D."/>
            <person name="Daum C."/>
            <person name="Ezra D."/>
            <person name="Gonzalez J."/>
            <person name="Henrissat B."/>
            <person name="Kuo A."/>
            <person name="Liang C."/>
            <person name="Lipzen A."/>
            <person name="Lutzoni F."/>
            <person name="Magnuson J."/>
            <person name="Mondo S."/>
            <person name="Nolan M."/>
            <person name="Ohm R."/>
            <person name="Pangilinan J."/>
            <person name="Park H.-J."/>
            <person name="Ramirez L."/>
            <person name="Alfaro M."/>
            <person name="Sun H."/>
            <person name="Tritt A."/>
            <person name="Yoshinaga Y."/>
            <person name="Zwiers L.-H."/>
            <person name="Turgeon B."/>
            <person name="Goodwin S."/>
            <person name="Spatafora J."/>
            <person name="Crous P."/>
            <person name="Grigoriev I."/>
        </authorList>
    </citation>
    <scope>NUCLEOTIDE SEQUENCE</scope>
    <source>
        <strain evidence="2">CBS 183.55</strain>
    </source>
</reference>